<protein>
    <submittedName>
        <fullName evidence="2">Uncharacterized protein</fullName>
    </submittedName>
</protein>
<gene>
    <name evidence="2" type="ORF">Lsha_0225</name>
</gene>
<evidence type="ECO:0000313" key="3">
    <source>
        <dbReference type="Proteomes" id="UP000054600"/>
    </source>
</evidence>
<accession>A0A0W0Z9R8</accession>
<evidence type="ECO:0000313" key="2">
    <source>
        <dbReference type="EMBL" id="KTD65864.1"/>
    </source>
</evidence>
<comment type="caution">
    <text evidence="2">The sequence shown here is derived from an EMBL/GenBank/DDBJ whole genome shotgun (WGS) entry which is preliminary data.</text>
</comment>
<dbReference type="OrthoDB" id="5649529at2"/>
<evidence type="ECO:0000256" key="1">
    <source>
        <dbReference type="SAM" id="MobiDB-lite"/>
    </source>
</evidence>
<dbReference type="EMBL" id="LNYW01000009">
    <property type="protein sequence ID" value="KTD65864.1"/>
    <property type="molecule type" value="Genomic_DNA"/>
</dbReference>
<organism evidence="2 3">
    <name type="scientific">Legionella shakespearei DSM 23087</name>
    <dbReference type="NCBI Taxonomy" id="1122169"/>
    <lineage>
        <taxon>Bacteria</taxon>
        <taxon>Pseudomonadati</taxon>
        <taxon>Pseudomonadota</taxon>
        <taxon>Gammaproteobacteria</taxon>
        <taxon>Legionellales</taxon>
        <taxon>Legionellaceae</taxon>
        <taxon>Legionella</taxon>
    </lineage>
</organism>
<feature type="region of interest" description="Disordered" evidence="1">
    <location>
        <begin position="1"/>
        <end position="61"/>
    </location>
</feature>
<sequence>MVNSTSKILSKLQGKKKSNRPDVQEADPIDTPKLQPGSDMAQALSNILGPSFNKEFTPFDQ</sequence>
<dbReference type="PATRIC" id="fig|1122169.6.peg.252"/>
<proteinExistence type="predicted"/>
<dbReference type="RefSeq" id="WP_018577067.1">
    <property type="nucleotide sequence ID" value="NZ_KB892394.1"/>
</dbReference>
<dbReference type="STRING" id="1122169.Lsha_0225"/>
<name>A0A0W0Z9R8_9GAMM</name>
<dbReference type="AlphaFoldDB" id="A0A0W0Z9R8"/>
<dbReference type="Proteomes" id="UP000054600">
    <property type="component" value="Unassembled WGS sequence"/>
</dbReference>
<reference evidence="2 3" key="1">
    <citation type="submission" date="2015-11" db="EMBL/GenBank/DDBJ databases">
        <title>Genomic analysis of 38 Legionella species identifies large and diverse effector repertoires.</title>
        <authorList>
            <person name="Burstein D."/>
            <person name="Amaro F."/>
            <person name="Zusman T."/>
            <person name="Lifshitz Z."/>
            <person name="Cohen O."/>
            <person name="Gilbert J.A."/>
            <person name="Pupko T."/>
            <person name="Shuman H.A."/>
            <person name="Segal G."/>
        </authorList>
    </citation>
    <scope>NUCLEOTIDE SEQUENCE [LARGE SCALE GENOMIC DNA]</scope>
    <source>
        <strain evidence="2 3">ATCC 49655</strain>
    </source>
</reference>
<keyword evidence="3" id="KW-1185">Reference proteome</keyword>